<organism evidence="2 3">
    <name type="scientific">Rhodovarius crocodyli</name>
    <dbReference type="NCBI Taxonomy" id="1979269"/>
    <lineage>
        <taxon>Bacteria</taxon>
        <taxon>Pseudomonadati</taxon>
        <taxon>Pseudomonadota</taxon>
        <taxon>Alphaproteobacteria</taxon>
        <taxon>Acetobacterales</taxon>
        <taxon>Roseomonadaceae</taxon>
        <taxon>Rhodovarius</taxon>
    </lineage>
</organism>
<comment type="caution">
    <text evidence="2">The sequence shown here is derived from an EMBL/GenBank/DDBJ whole genome shotgun (WGS) entry which is preliminary data.</text>
</comment>
<gene>
    <name evidence="2" type="ORF">EOD42_05870</name>
</gene>
<evidence type="ECO:0000313" key="2">
    <source>
        <dbReference type="EMBL" id="RVT99605.1"/>
    </source>
</evidence>
<evidence type="ECO:0000313" key="3">
    <source>
        <dbReference type="Proteomes" id="UP000282957"/>
    </source>
</evidence>
<sequence>MLKSLSLSALITAGLITGAMAQSVKPPSNGGMRAPQQQQRGLTVVNRSDTVLYRLFVFRQGGAEGPDRLGQNVVPSGRSFQLQLGRVQDCRVMVRSVFQDESEETRAVDICAEQQLVLTDEGRRDVQLDNATDATLMQVFLIPRGESDPGPDRLGSSMVAPGEHFRIRLRNFAACDVTVRASFAGLPAETREVNICNQPQVAFGDPSIPLREVPIVNRSSIVLYELYAIPMAEGAAPQQNPNWGPDRLGANVIGAGRDFSMRIRSGECRARVRAVFQNRREEIRDNVNICQPQPVVFQGARRLAIGNLYERPITGMYLSPVEERDWGSNQINEPLRQNGTAELGTDGGCRADLRIVFDNESAEELRNFDMCRNAAITLRPGWVTEARQ</sequence>
<evidence type="ECO:0000256" key="1">
    <source>
        <dbReference type="SAM" id="SignalP"/>
    </source>
</evidence>
<dbReference type="OrthoDB" id="464386at2"/>
<dbReference type="RefSeq" id="WP_127786500.1">
    <property type="nucleotide sequence ID" value="NZ_SACL01000001.1"/>
</dbReference>
<dbReference type="EMBL" id="SACL01000001">
    <property type="protein sequence ID" value="RVT99605.1"/>
    <property type="molecule type" value="Genomic_DNA"/>
</dbReference>
<feature type="signal peptide" evidence="1">
    <location>
        <begin position="1"/>
        <end position="21"/>
    </location>
</feature>
<dbReference type="AlphaFoldDB" id="A0A437MPR3"/>
<feature type="chain" id="PRO_5019411775" evidence="1">
    <location>
        <begin position="22"/>
        <end position="388"/>
    </location>
</feature>
<keyword evidence="3" id="KW-1185">Reference proteome</keyword>
<proteinExistence type="predicted"/>
<reference evidence="2 3" key="1">
    <citation type="submission" date="2019-01" db="EMBL/GenBank/DDBJ databases">
        <authorList>
            <person name="Chen W.-M."/>
        </authorList>
    </citation>
    <scope>NUCLEOTIDE SEQUENCE [LARGE SCALE GENOMIC DNA]</scope>
    <source>
        <strain evidence="2 3">CCP-6</strain>
    </source>
</reference>
<name>A0A437MPR3_9PROT</name>
<accession>A0A437MPR3</accession>
<dbReference type="Proteomes" id="UP000282957">
    <property type="component" value="Unassembled WGS sequence"/>
</dbReference>
<protein>
    <submittedName>
        <fullName evidence="2">Uncharacterized protein</fullName>
    </submittedName>
</protein>
<keyword evidence="1" id="KW-0732">Signal</keyword>